<dbReference type="GO" id="GO:0000329">
    <property type="term" value="C:fungal-type vacuole membrane"/>
    <property type="evidence" value="ECO:0007669"/>
    <property type="project" value="UniProtKB-UniRule"/>
</dbReference>
<reference evidence="8" key="1">
    <citation type="submission" date="2013-11" db="EMBL/GenBank/DDBJ databases">
        <title>Genome sequence of the fusiform rust pathogen reveals effectors for host alternation and coevolution with pine.</title>
        <authorList>
            <consortium name="DOE Joint Genome Institute"/>
            <person name="Smith K."/>
            <person name="Pendleton A."/>
            <person name="Kubisiak T."/>
            <person name="Anderson C."/>
            <person name="Salamov A."/>
            <person name="Aerts A."/>
            <person name="Riley R."/>
            <person name="Clum A."/>
            <person name="Lindquist E."/>
            <person name="Ence D."/>
            <person name="Campbell M."/>
            <person name="Kronenberg Z."/>
            <person name="Feau N."/>
            <person name="Dhillon B."/>
            <person name="Hamelin R."/>
            <person name="Burleigh J."/>
            <person name="Smith J."/>
            <person name="Yandell M."/>
            <person name="Nelson C."/>
            <person name="Grigoriev I."/>
            <person name="Davis J."/>
        </authorList>
    </citation>
    <scope>NUCLEOTIDE SEQUENCE</scope>
    <source>
        <strain evidence="8">G11</strain>
    </source>
</reference>
<accession>A0A9P6T6U5</accession>
<evidence type="ECO:0000313" key="8">
    <source>
        <dbReference type="EMBL" id="KAG0140920.1"/>
    </source>
</evidence>
<feature type="region of interest" description="Disordered" evidence="6">
    <location>
        <begin position="1"/>
        <end position="50"/>
    </location>
</feature>
<organism evidence="8 9">
    <name type="scientific">Cronartium quercuum f. sp. fusiforme G11</name>
    <dbReference type="NCBI Taxonomy" id="708437"/>
    <lineage>
        <taxon>Eukaryota</taxon>
        <taxon>Fungi</taxon>
        <taxon>Dikarya</taxon>
        <taxon>Basidiomycota</taxon>
        <taxon>Pucciniomycotina</taxon>
        <taxon>Pucciniomycetes</taxon>
        <taxon>Pucciniales</taxon>
        <taxon>Coleosporiaceae</taxon>
        <taxon>Cronartium</taxon>
    </lineage>
</organism>
<keyword evidence="4" id="KW-0926">Vacuole</keyword>
<dbReference type="GO" id="GO:0030897">
    <property type="term" value="C:HOPS complex"/>
    <property type="evidence" value="ECO:0007669"/>
    <property type="project" value="UniProtKB-UniRule"/>
</dbReference>
<gene>
    <name evidence="8" type="ORF">CROQUDRAFT_52527</name>
</gene>
<dbReference type="Proteomes" id="UP000886653">
    <property type="component" value="Unassembled WGS sequence"/>
</dbReference>
<keyword evidence="9" id="KW-1185">Reference proteome</keyword>
<protein>
    <recommendedName>
        <fullName evidence="4">Vacuolar protein sorting-associated protein 41</fullName>
    </recommendedName>
</protein>
<dbReference type="OrthoDB" id="244107at2759"/>
<dbReference type="Pfam" id="PF23556">
    <property type="entry name" value="TPR_Vps41"/>
    <property type="match status" value="1"/>
</dbReference>
<dbReference type="PIRSF" id="PIRSF028921">
    <property type="entry name" value="VPS41"/>
    <property type="match status" value="1"/>
</dbReference>
<dbReference type="InterPro" id="IPR000547">
    <property type="entry name" value="Clathrin_H-chain/VPS_repeat"/>
</dbReference>
<dbReference type="InterPro" id="IPR057780">
    <property type="entry name" value="Beta-prop_Vps41"/>
</dbReference>
<dbReference type="InterPro" id="IPR011990">
    <property type="entry name" value="TPR-like_helical_dom_sf"/>
</dbReference>
<dbReference type="Gene3D" id="1.25.40.10">
    <property type="entry name" value="Tetratricopeptide repeat domain"/>
    <property type="match status" value="1"/>
</dbReference>
<feature type="repeat" description="CHCR" evidence="5">
    <location>
        <begin position="638"/>
        <end position="782"/>
    </location>
</feature>
<dbReference type="PROSITE" id="PS50236">
    <property type="entry name" value="CHCR"/>
    <property type="match status" value="1"/>
</dbReference>
<name>A0A9P6T6U5_9BASI</name>
<evidence type="ECO:0000256" key="6">
    <source>
        <dbReference type="SAM" id="MobiDB-lite"/>
    </source>
</evidence>
<evidence type="ECO:0000256" key="2">
    <source>
        <dbReference type="ARBA" id="ARBA00022448"/>
    </source>
</evidence>
<dbReference type="Gene3D" id="2.130.10.10">
    <property type="entry name" value="YVTN repeat-like/Quinoprotein amine dehydrogenase"/>
    <property type="match status" value="1"/>
</dbReference>
<dbReference type="GO" id="GO:0034058">
    <property type="term" value="P:endosomal vesicle fusion"/>
    <property type="evidence" value="ECO:0007669"/>
    <property type="project" value="UniProtKB-UniRule"/>
</dbReference>
<dbReference type="InterPro" id="IPR015943">
    <property type="entry name" value="WD40/YVTN_repeat-like_dom_sf"/>
</dbReference>
<evidence type="ECO:0000256" key="4">
    <source>
        <dbReference type="PIRNR" id="PIRNR028921"/>
    </source>
</evidence>
<sequence>MEDNESETRLPPITISTSAYEQERVLDSPESSGSHGLSDEDAEEEDEEEPLFKYRRQEGEVERIFGKDSACAIFASEKSVAIGTQNGVVYILNHRSEILKRFRPHAAFIHDIKLDTSDQFVATASMDGKISILQLVGGNDVFIQDLKRPMRSIALEPLYHKHPNKRHYVSGGLAGNLILHEKGWLGNKETILHSGEGPIWSADWKLNYVVWANDAGIRIIDITTHQKIAFIPRSQSEPRADLYRCHFSWPDTKTLLVGWANTIRVISITDQTFPTLGPRGGPVAHHSATTVKVLDIFEVDCTISGLCAWGEAGDLAVLAHTLQTYEEEGQDEDQELRSGSSKRRLAERPELRIISKLGEETSSDALSINCFERYQAHDYLLSPLPASSGFYVLSPQDLILVELRNRSDHINWLIEHQDYEQAMREVEAAGLAGAQGFSLSEIGKKYLDHLLHQGKYQTAAEASPAILGNDSKAWEDWIFLLTEKGQLETIVPYVPVDVPRLSKLVYEVILVHLLRKEPDRMLEMIRKWPSELYNVSAVISATQDRLNRANDDGPSEVLMTCLSELYILNHQPGKALTFFLRLKKPEVFELIKDHNLFTDVQDQVLLLLRFDDELNQHVVDNPSNPSDQKKKRAHGTAINLLVEHTHSIPVPRVVVQLVDHRRYLSAYLDALFDVDPLLATDYSDLHVDLFAEFDRVRLMEYLRASNTYSLAKAYQICDGLDFVPEMVYLLGRMGDNKKALFLIIDRIGDVQRAIEFAKEQNDNDLWEDLLRYSESRPAFIRGLLNNVGSEIDPVRLIRRISNGLEIEGLRASIIKILHDFNLQISLIEGCRSIMANDCRDLSKMYYASQTVGVLGDKSLRCQKCGLKLDERPGEEETAVNEISVMFLCRHTFHAWCVFEQETVLAALAEGRGVKGQKSSAESKFEQTVVLMSGVEGAGCVICCRPSVEARISVD</sequence>
<dbReference type="InterPro" id="IPR016902">
    <property type="entry name" value="Vps41"/>
</dbReference>
<proteinExistence type="inferred from homology"/>
<evidence type="ECO:0000256" key="5">
    <source>
        <dbReference type="PROSITE-ProRule" id="PRU01006"/>
    </source>
</evidence>
<dbReference type="FunFam" id="1.25.40.10:FF:000350">
    <property type="entry name" value="Vacuolar protein sorting-associated protein 41 homolog"/>
    <property type="match status" value="1"/>
</dbReference>
<keyword evidence="3 4" id="KW-0653">Protein transport</keyword>
<evidence type="ECO:0000256" key="3">
    <source>
        <dbReference type="ARBA" id="ARBA00022927"/>
    </source>
</evidence>
<dbReference type="GO" id="GO:0005770">
    <property type="term" value="C:late endosome"/>
    <property type="evidence" value="ECO:0007669"/>
    <property type="project" value="UniProtKB-UniRule"/>
</dbReference>
<comment type="similarity">
    <text evidence="1 4">Belongs to the VPS41 family.</text>
</comment>
<dbReference type="GO" id="GO:0009267">
    <property type="term" value="P:cellular response to starvation"/>
    <property type="evidence" value="ECO:0007669"/>
    <property type="project" value="TreeGrafter"/>
</dbReference>
<comment type="function">
    <text evidence="4">Required for vacuolar assembly and vacuolar traffic.</text>
</comment>
<dbReference type="SUPFAM" id="SSF50978">
    <property type="entry name" value="WD40 repeat-like"/>
    <property type="match status" value="1"/>
</dbReference>
<comment type="caution">
    <text evidence="8">The sequence shown here is derived from an EMBL/GenBank/DDBJ whole genome shotgun (WGS) entry which is preliminary data.</text>
</comment>
<dbReference type="GO" id="GO:0006623">
    <property type="term" value="P:protein targeting to vacuole"/>
    <property type="evidence" value="ECO:0007669"/>
    <property type="project" value="InterPro"/>
</dbReference>
<dbReference type="InterPro" id="IPR045111">
    <property type="entry name" value="Vps41/Vps8"/>
</dbReference>
<evidence type="ECO:0000256" key="1">
    <source>
        <dbReference type="ARBA" id="ARBA00009582"/>
    </source>
</evidence>
<dbReference type="Pfam" id="PF23411">
    <property type="entry name" value="Beta-prop_Vps41"/>
    <property type="match status" value="1"/>
</dbReference>
<dbReference type="InterPro" id="IPR036322">
    <property type="entry name" value="WD40_repeat_dom_sf"/>
</dbReference>
<feature type="compositionally biased region" description="Acidic residues" evidence="6">
    <location>
        <begin position="39"/>
        <end position="49"/>
    </location>
</feature>
<evidence type="ECO:0000259" key="7">
    <source>
        <dbReference type="Pfam" id="PF23411"/>
    </source>
</evidence>
<dbReference type="SMART" id="SM00299">
    <property type="entry name" value="CLH"/>
    <property type="match status" value="1"/>
</dbReference>
<dbReference type="GO" id="GO:0016236">
    <property type="term" value="P:macroautophagy"/>
    <property type="evidence" value="ECO:0007669"/>
    <property type="project" value="TreeGrafter"/>
</dbReference>
<dbReference type="PANTHER" id="PTHR12616">
    <property type="entry name" value="VACUOLAR PROTEIN SORTING VPS41"/>
    <property type="match status" value="1"/>
</dbReference>
<dbReference type="AlphaFoldDB" id="A0A9P6T6U5"/>
<keyword evidence="2 4" id="KW-0813">Transport</keyword>
<dbReference type="EMBL" id="MU167411">
    <property type="protein sequence ID" value="KAG0140920.1"/>
    <property type="molecule type" value="Genomic_DNA"/>
</dbReference>
<comment type="subcellular location">
    <subcellularLocation>
        <location evidence="4">Vacuole</location>
    </subcellularLocation>
</comment>
<feature type="domain" description="Vps41 beta-propeller" evidence="7">
    <location>
        <begin position="53"/>
        <end position="401"/>
    </location>
</feature>
<dbReference type="PANTHER" id="PTHR12616:SF1">
    <property type="entry name" value="VACUOLAR PROTEIN SORTING-ASSOCIATED PROTEIN 41 HOMOLOG"/>
    <property type="match status" value="1"/>
</dbReference>
<evidence type="ECO:0000313" key="9">
    <source>
        <dbReference type="Proteomes" id="UP000886653"/>
    </source>
</evidence>